<name>A0A6J4QX00_9ACTN</name>
<organism evidence="2">
    <name type="scientific">uncultured Rubrobacteraceae bacterium</name>
    <dbReference type="NCBI Taxonomy" id="349277"/>
    <lineage>
        <taxon>Bacteria</taxon>
        <taxon>Bacillati</taxon>
        <taxon>Actinomycetota</taxon>
        <taxon>Rubrobacteria</taxon>
        <taxon>Rubrobacterales</taxon>
        <taxon>Rubrobacteraceae</taxon>
        <taxon>environmental samples</taxon>
    </lineage>
</organism>
<protein>
    <submittedName>
        <fullName evidence="2">Alkaline shock protein 23</fullName>
    </submittedName>
</protein>
<accession>A0A6J4QX00</accession>
<proteinExistence type="predicted"/>
<feature type="region of interest" description="Disordered" evidence="1">
    <location>
        <begin position="1"/>
        <end position="145"/>
    </location>
</feature>
<feature type="non-terminal residue" evidence="2">
    <location>
        <position position="1"/>
    </location>
</feature>
<feature type="compositionally biased region" description="Basic residues" evidence="1">
    <location>
        <begin position="68"/>
        <end position="85"/>
    </location>
</feature>
<feature type="compositionally biased region" description="Basic and acidic residues" evidence="1">
    <location>
        <begin position="106"/>
        <end position="122"/>
    </location>
</feature>
<evidence type="ECO:0000313" key="2">
    <source>
        <dbReference type="EMBL" id="CAA9457634.1"/>
    </source>
</evidence>
<evidence type="ECO:0000256" key="1">
    <source>
        <dbReference type="SAM" id="MobiDB-lite"/>
    </source>
</evidence>
<gene>
    <name evidence="2" type="ORF">AVDCRST_MAG37-3284</name>
</gene>
<feature type="non-terminal residue" evidence="2">
    <location>
        <position position="145"/>
    </location>
</feature>
<dbReference type="AlphaFoldDB" id="A0A6J4QX00"/>
<reference evidence="2" key="1">
    <citation type="submission" date="2020-02" db="EMBL/GenBank/DDBJ databases">
        <authorList>
            <person name="Meier V. D."/>
        </authorList>
    </citation>
    <scope>NUCLEOTIDE SEQUENCE</scope>
    <source>
        <strain evidence="2">AVDCRST_MAG37</strain>
    </source>
</reference>
<dbReference type="EMBL" id="CADCVD010000164">
    <property type="protein sequence ID" value="CAA9457634.1"/>
    <property type="molecule type" value="Genomic_DNA"/>
</dbReference>
<feature type="compositionally biased region" description="Basic residues" evidence="1">
    <location>
        <begin position="45"/>
        <end position="56"/>
    </location>
</feature>
<sequence>GGDPVKPARRRYPSPKRPGDDDYKRCRSRQHRQPGGSGSVGCRVTGRHRTRGRQHTGRQLIDYGRALRQGHRKLQGHPRGLRRGRRDAGGGGSDDNSPLRPVYTRDNPENAGRRDTARREPYRPSGNRSQYYRQGHLLPEPAAAI</sequence>